<keyword evidence="7 9" id="KW-0472">Membrane</keyword>
<name>C1FGA3_MICCC</name>
<dbReference type="PANTHER" id="PTHR14360">
    <property type="entry name" value="PROTEIN FMP32, MITOCHONDRIAL"/>
    <property type="match status" value="1"/>
</dbReference>
<dbReference type="GO" id="GO:0005739">
    <property type="term" value="C:mitochondrion"/>
    <property type="evidence" value="ECO:0007669"/>
    <property type="project" value="UniProtKB-SubCell"/>
</dbReference>
<dbReference type="STRING" id="296587.C1FGA3"/>
<feature type="transmembrane region" description="Helical" evidence="9">
    <location>
        <begin position="282"/>
        <end position="304"/>
    </location>
</feature>
<dbReference type="OMA" id="AELRYTH"/>
<reference evidence="10 11" key="1">
    <citation type="journal article" date="2009" name="Science">
        <title>Green evolution and dynamic adaptations revealed by genomes of the marine picoeukaryotes Micromonas.</title>
        <authorList>
            <person name="Worden A.Z."/>
            <person name="Lee J.H."/>
            <person name="Mock T."/>
            <person name="Rouze P."/>
            <person name="Simmons M.P."/>
            <person name="Aerts A.L."/>
            <person name="Allen A.E."/>
            <person name="Cuvelier M.L."/>
            <person name="Derelle E."/>
            <person name="Everett M.V."/>
            <person name="Foulon E."/>
            <person name="Grimwood J."/>
            <person name="Gundlach H."/>
            <person name="Henrissat B."/>
            <person name="Napoli C."/>
            <person name="McDonald S.M."/>
            <person name="Parker M.S."/>
            <person name="Rombauts S."/>
            <person name="Salamov A."/>
            <person name="Von Dassow P."/>
            <person name="Badger J.H."/>
            <person name="Coutinho P.M."/>
            <person name="Demir E."/>
            <person name="Dubchak I."/>
            <person name="Gentemann C."/>
            <person name="Eikrem W."/>
            <person name="Gready J.E."/>
            <person name="John U."/>
            <person name="Lanier W."/>
            <person name="Lindquist E.A."/>
            <person name="Lucas S."/>
            <person name="Mayer K.F."/>
            <person name="Moreau H."/>
            <person name="Not F."/>
            <person name="Otillar R."/>
            <person name="Panaud O."/>
            <person name="Pangilinan J."/>
            <person name="Paulsen I."/>
            <person name="Piegu B."/>
            <person name="Poliakov A."/>
            <person name="Robbens S."/>
            <person name="Schmutz J."/>
            <person name="Toulza E."/>
            <person name="Wyss T."/>
            <person name="Zelensky A."/>
            <person name="Zhou K."/>
            <person name="Armbrust E.V."/>
            <person name="Bhattacharya D."/>
            <person name="Goodenough U.W."/>
            <person name="Van de Peer Y."/>
            <person name="Grigoriev I.V."/>
        </authorList>
    </citation>
    <scope>NUCLEOTIDE SEQUENCE [LARGE SCALE GENOMIC DNA]</scope>
    <source>
        <strain evidence="11">RCC299 / NOUM17</strain>
    </source>
</reference>
<keyword evidence="4 9" id="KW-1133">Transmembrane helix</keyword>
<dbReference type="FunCoup" id="C1FGA3">
    <property type="interactions" value="1482"/>
</dbReference>
<evidence type="ECO:0000256" key="2">
    <source>
        <dbReference type="ARBA" id="ARBA00004370"/>
    </source>
</evidence>
<feature type="region of interest" description="Disordered" evidence="8">
    <location>
        <begin position="62"/>
        <end position="88"/>
    </location>
</feature>
<evidence type="ECO:0000256" key="8">
    <source>
        <dbReference type="SAM" id="MobiDB-lite"/>
    </source>
</evidence>
<dbReference type="RefSeq" id="XP_002507965.1">
    <property type="nucleotide sequence ID" value="XM_002507919.1"/>
</dbReference>
<dbReference type="OrthoDB" id="889336at2759"/>
<evidence type="ECO:0000313" key="10">
    <source>
        <dbReference type="EMBL" id="ACO69223.1"/>
    </source>
</evidence>
<sequence>MASRRALSHVVSAFRANKDLVHARYHQPRSQLPAHLGSWVQPARPISSNNCLAANAAQAVGKASEEQAEHPAAKPVAKPAPAVTGSTAAEARIRGHAAESEVVAKAPLESSRAASQMERGFQSGLPPSPSVVVIDTLELLRGFERAGFSAQQAEAITRATLAVTKSSVDPLATKSDLERHILGQLSELREFKQDIGSRHREAAANSKHMADMVLAECEKLRAELRYTHEKVTSSQKLDLNLERGRIRDDLTAQDNKMAAAEARLDREMAAMRTTIEAAKNDVIKYAVGTIMSFGALSLGLMRLLG</sequence>
<evidence type="ECO:0000256" key="5">
    <source>
        <dbReference type="ARBA" id="ARBA00023054"/>
    </source>
</evidence>
<evidence type="ECO:0000256" key="3">
    <source>
        <dbReference type="ARBA" id="ARBA00022692"/>
    </source>
</evidence>
<accession>C1FGA3</accession>
<keyword evidence="6" id="KW-0496">Mitochondrion</keyword>
<protein>
    <recommendedName>
        <fullName evidence="12">Mitochondrial protein</fullName>
    </recommendedName>
</protein>
<dbReference type="Pfam" id="PF07798">
    <property type="entry name" value="CCDC90-like"/>
    <property type="match status" value="1"/>
</dbReference>
<evidence type="ECO:0000256" key="9">
    <source>
        <dbReference type="SAM" id="Phobius"/>
    </source>
</evidence>
<keyword evidence="3 9" id="KW-0812">Transmembrane</keyword>
<keyword evidence="11" id="KW-1185">Reference proteome</keyword>
<evidence type="ECO:0008006" key="12">
    <source>
        <dbReference type="Google" id="ProtNLM"/>
    </source>
</evidence>
<dbReference type="InterPro" id="IPR024461">
    <property type="entry name" value="CCDC90-like"/>
</dbReference>
<gene>
    <name evidence="10" type="ORF">MICPUN_108797</name>
</gene>
<comment type="subcellular location">
    <subcellularLocation>
        <location evidence="2">Membrane</location>
    </subcellularLocation>
    <subcellularLocation>
        <location evidence="1">Mitochondrion</location>
    </subcellularLocation>
</comment>
<evidence type="ECO:0000313" key="11">
    <source>
        <dbReference type="Proteomes" id="UP000002009"/>
    </source>
</evidence>
<dbReference type="Gene3D" id="1.20.5.340">
    <property type="match status" value="1"/>
</dbReference>
<dbReference type="EMBL" id="CP001575">
    <property type="protein sequence ID" value="ACO69223.1"/>
    <property type="molecule type" value="Genomic_DNA"/>
</dbReference>
<proteinExistence type="predicted"/>
<organism evidence="10 11">
    <name type="scientific">Micromonas commoda (strain RCC299 / NOUM17 / CCMP2709)</name>
    <name type="common">Picoplanktonic green alga</name>
    <dbReference type="NCBI Taxonomy" id="296587"/>
    <lineage>
        <taxon>Eukaryota</taxon>
        <taxon>Viridiplantae</taxon>
        <taxon>Chlorophyta</taxon>
        <taxon>Mamiellophyceae</taxon>
        <taxon>Mamiellales</taxon>
        <taxon>Mamiellaceae</taxon>
        <taxon>Micromonas</taxon>
    </lineage>
</organism>
<dbReference type="AlphaFoldDB" id="C1FGA3"/>
<evidence type="ECO:0000256" key="7">
    <source>
        <dbReference type="ARBA" id="ARBA00023136"/>
    </source>
</evidence>
<dbReference type="PANTHER" id="PTHR14360:SF1">
    <property type="entry name" value="PROTEIN FMP32, MITOCHONDRIAL"/>
    <property type="match status" value="1"/>
</dbReference>
<dbReference type="Proteomes" id="UP000002009">
    <property type="component" value="Chromosome 8"/>
</dbReference>
<dbReference type="eggNOG" id="KOG3156">
    <property type="taxonomic scope" value="Eukaryota"/>
</dbReference>
<dbReference type="GO" id="GO:0016020">
    <property type="term" value="C:membrane"/>
    <property type="evidence" value="ECO:0007669"/>
    <property type="project" value="UniProtKB-SubCell"/>
</dbReference>
<dbReference type="GeneID" id="8245886"/>
<dbReference type="InParanoid" id="C1FGA3"/>
<feature type="compositionally biased region" description="Low complexity" evidence="8">
    <location>
        <begin position="73"/>
        <end position="83"/>
    </location>
</feature>
<dbReference type="KEGG" id="mis:MICPUN_108797"/>
<evidence type="ECO:0000256" key="4">
    <source>
        <dbReference type="ARBA" id="ARBA00022989"/>
    </source>
</evidence>
<evidence type="ECO:0000256" key="6">
    <source>
        <dbReference type="ARBA" id="ARBA00023128"/>
    </source>
</evidence>
<feature type="compositionally biased region" description="Basic and acidic residues" evidence="8">
    <location>
        <begin position="63"/>
        <end position="72"/>
    </location>
</feature>
<evidence type="ECO:0000256" key="1">
    <source>
        <dbReference type="ARBA" id="ARBA00004173"/>
    </source>
</evidence>
<keyword evidence="5" id="KW-0175">Coiled coil</keyword>